<evidence type="ECO:0000313" key="2">
    <source>
        <dbReference type="Proteomes" id="UP000286701"/>
    </source>
</evidence>
<keyword evidence="2" id="KW-1185">Reference proteome</keyword>
<name>A0A444MKM5_9SPHI</name>
<dbReference type="Gene3D" id="3.10.129.10">
    <property type="entry name" value="Hotdog Thioesterase"/>
    <property type="match status" value="1"/>
</dbReference>
<dbReference type="AlphaFoldDB" id="A0A444MKM5"/>
<dbReference type="SUPFAM" id="SSF54637">
    <property type="entry name" value="Thioesterase/thiol ester dehydrase-isomerase"/>
    <property type="match status" value="1"/>
</dbReference>
<gene>
    <name evidence="1" type="ORF">EPL05_18535</name>
</gene>
<protein>
    <submittedName>
        <fullName evidence="1">3-hydroxyacyl-ACP dehydratase</fullName>
    </submittedName>
</protein>
<proteinExistence type="predicted"/>
<dbReference type="InterPro" id="IPR016776">
    <property type="entry name" value="ApeP-like_dehydratase"/>
</dbReference>
<accession>A0A444MKM5</accession>
<comment type="caution">
    <text evidence="1">The sequence shown here is derived from an EMBL/GenBank/DDBJ whole genome shotgun (WGS) entry which is preliminary data.</text>
</comment>
<dbReference type="InterPro" id="IPR029069">
    <property type="entry name" value="HotDog_dom_sf"/>
</dbReference>
<organism evidence="1 2">
    <name type="scientific">Mucilaginibacter gilvus</name>
    <dbReference type="NCBI Taxonomy" id="2305909"/>
    <lineage>
        <taxon>Bacteria</taxon>
        <taxon>Pseudomonadati</taxon>
        <taxon>Bacteroidota</taxon>
        <taxon>Sphingobacteriia</taxon>
        <taxon>Sphingobacteriales</taxon>
        <taxon>Sphingobacteriaceae</taxon>
        <taxon>Mucilaginibacter</taxon>
    </lineage>
</organism>
<sequence length="137" mass="15010">MKYPEILLFIPQKQPFVMVDELLNADGPDTQTVFTVSAENVFIVNGRFTEGGLMENMAQTAAAGLGYHNSIKNGAISKGFIGSVKNFEVFDLPRIAEKLITDVRIVEKVLNATIISGVVRSNGNLVAQCEMNVYIDQ</sequence>
<dbReference type="EMBL" id="SBIW01000008">
    <property type="protein sequence ID" value="RWY49405.1"/>
    <property type="molecule type" value="Genomic_DNA"/>
</dbReference>
<reference evidence="1 2" key="1">
    <citation type="submission" date="2019-01" db="EMBL/GenBank/DDBJ databases">
        <title>Mucilaginibacter antarcticum sp. nov., isolated from antarctic soil.</title>
        <authorList>
            <person name="Yan Y.-Q."/>
            <person name="Du Z.-J."/>
        </authorList>
    </citation>
    <scope>NUCLEOTIDE SEQUENCE [LARGE SCALE GENOMIC DNA]</scope>
    <source>
        <strain evidence="1 2">F01003</strain>
    </source>
</reference>
<dbReference type="Pfam" id="PF22817">
    <property type="entry name" value="ApeP-like"/>
    <property type="match status" value="1"/>
</dbReference>
<evidence type="ECO:0000313" key="1">
    <source>
        <dbReference type="EMBL" id="RWY49405.1"/>
    </source>
</evidence>
<dbReference type="RefSeq" id="WP_128535477.1">
    <property type="nucleotide sequence ID" value="NZ_SBIW01000008.1"/>
</dbReference>
<dbReference type="OrthoDB" id="2922403at2"/>
<dbReference type="Proteomes" id="UP000286701">
    <property type="component" value="Unassembled WGS sequence"/>
</dbReference>